<dbReference type="FunCoup" id="Q6BJV0">
    <property type="interactions" value="558"/>
</dbReference>
<dbReference type="Pfam" id="PF04082">
    <property type="entry name" value="Fungal_trans"/>
    <property type="match status" value="1"/>
</dbReference>
<protein>
    <submittedName>
        <fullName evidence="7">DEHA2F27214p</fullName>
    </submittedName>
</protein>
<proteinExistence type="predicted"/>
<dbReference type="Pfam" id="PF00172">
    <property type="entry name" value="Zn_clus"/>
    <property type="match status" value="1"/>
</dbReference>
<keyword evidence="5" id="KW-0539">Nucleus</keyword>
<keyword evidence="3" id="KW-0238">DNA-binding</keyword>
<dbReference type="PANTHER" id="PTHR31069:SF12">
    <property type="entry name" value="TRANSCRIPTION FACTOR DOMAIN-CONTAINING PROTEIN"/>
    <property type="match status" value="1"/>
</dbReference>
<evidence type="ECO:0000313" key="8">
    <source>
        <dbReference type="Proteomes" id="UP000000599"/>
    </source>
</evidence>
<dbReference type="SMART" id="SM00066">
    <property type="entry name" value="GAL4"/>
    <property type="match status" value="1"/>
</dbReference>
<dbReference type="STRING" id="284592.Q6BJV0"/>
<dbReference type="CDD" id="cd00067">
    <property type="entry name" value="GAL4"/>
    <property type="match status" value="1"/>
</dbReference>
<dbReference type="InParanoid" id="Q6BJV0"/>
<dbReference type="OMA" id="INIHMSE"/>
<evidence type="ECO:0000256" key="3">
    <source>
        <dbReference type="ARBA" id="ARBA00023125"/>
    </source>
</evidence>
<evidence type="ECO:0000256" key="1">
    <source>
        <dbReference type="ARBA" id="ARBA00022723"/>
    </source>
</evidence>
<dbReference type="GO" id="GO:0005634">
    <property type="term" value="C:nucleus"/>
    <property type="evidence" value="ECO:0007669"/>
    <property type="project" value="TreeGrafter"/>
</dbReference>
<dbReference type="Proteomes" id="UP000000599">
    <property type="component" value="Chromosome F"/>
</dbReference>
<dbReference type="GO" id="GO:0000981">
    <property type="term" value="F:DNA-binding transcription factor activity, RNA polymerase II-specific"/>
    <property type="evidence" value="ECO:0007669"/>
    <property type="project" value="InterPro"/>
</dbReference>
<gene>
    <name evidence="7" type="ordered locus">DEHA2F27214g</name>
</gene>
<dbReference type="RefSeq" id="XP_461521.2">
    <property type="nucleotide sequence ID" value="XM_461521.1"/>
</dbReference>
<evidence type="ECO:0000256" key="5">
    <source>
        <dbReference type="ARBA" id="ARBA00023242"/>
    </source>
</evidence>
<dbReference type="eggNOG" id="ENOG502QRPQ">
    <property type="taxonomic scope" value="Eukaryota"/>
</dbReference>
<dbReference type="PROSITE" id="PS50048">
    <property type="entry name" value="ZN2_CY6_FUNGAL_2"/>
    <property type="match status" value="1"/>
</dbReference>
<dbReference type="KEGG" id="dha:DEHA2F27214g"/>
<dbReference type="GeneID" id="2904274"/>
<reference evidence="7 8" key="1">
    <citation type="journal article" date="2004" name="Nature">
        <title>Genome evolution in yeasts.</title>
        <authorList>
            <consortium name="Genolevures"/>
            <person name="Dujon B."/>
            <person name="Sherman D."/>
            <person name="Fischer G."/>
            <person name="Durrens P."/>
            <person name="Casaregola S."/>
            <person name="Lafontaine I."/>
            <person name="de Montigny J."/>
            <person name="Marck C."/>
            <person name="Neuveglise C."/>
            <person name="Talla E."/>
            <person name="Goffard N."/>
            <person name="Frangeul L."/>
            <person name="Aigle M."/>
            <person name="Anthouard V."/>
            <person name="Babour A."/>
            <person name="Barbe V."/>
            <person name="Barnay S."/>
            <person name="Blanchin S."/>
            <person name="Beckerich J.M."/>
            <person name="Beyne E."/>
            <person name="Bleykasten C."/>
            <person name="Boisrame A."/>
            <person name="Boyer J."/>
            <person name="Cattolico L."/>
            <person name="Confanioleri F."/>
            <person name="de Daruvar A."/>
            <person name="Despons L."/>
            <person name="Fabre E."/>
            <person name="Fairhead C."/>
            <person name="Ferry-Dumazet H."/>
            <person name="Groppi A."/>
            <person name="Hantraye F."/>
            <person name="Hennequin C."/>
            <person name="Jauniaux N."/>
            <person name="Joyet P."/>
            <person name="Kachouri R."/>
            <person name="Kerrest A."/>
            <person name="Koszul R."/>
            <person name="Lemaire M."/>
            <person name="Lesur I."/>
            <person name="Ma L."/>
            <person name="Muller H."/>
            <person name="Nicaud J.M."/>
            <person name="Nikolski M."/>
            <person name="Oztas S."/>
            <person name="Ozier-Kalogeropoulos O."/>
            <person name="Pellenz S."/>
            <person name="Potier S."/>
            <person name="Richard G.F."/>
            <person name="Straub M.L."/>
            <person name="Suleau A."/>
            <person name="Swennene D."/>
            <person name="Tekaia F."/>
            <person name="Wesolowski-Louvel M."/>
            <person name="Westhof E."/>
            <person name="Wirth B."/>
            <person name="Zeniou-Meyer M."/>
            <person name="Zivanovic I."/>
            <person name="Bolotin-Fukuhara M."/>
            <person name="Thierry A."/>
            <person name="Bouchier C."/>
            <person name="Caudron B."/>
            <person name="Scarpelli C."/>
            <person name="Gaillardin C."/>
            <person name="Weissenbach J."/>
            <person name="Wincker P."/>
            <person name="Souciet J.L."/>
        </authorList>
    </citation>
    <scope>NUCLEOTIDE SEQUENCE [LARGE SCALE GENOMIC DNA]</scope>
    <source>
        <strain evidence="8">ATCC 36239 / CBS 767 / BCRC 21394 / JCM 1990 / NBRC 0083 / IGC 2968</strain>
    </source>
</reference>
<dbReference type="VEuPathDB" id="FungiDB:DEHA2F27214g"/>
<dbReference type="GO" id="GO:0000978">
    <property type="term" value="F:RNA polymerase II cis-regulatory region sequence-specific DNA binding"/>
    <property type="evidence" value="ECO:0007669"/>
    <property type="project" value="TreeGrafter"/>
</dbReference>
<dbReference type="GO" id="GO:0045944">
    <property type="term" value="P:positive regulation of transcription by RNA polymerase II"/>
    <property type="evidence" value="ECO:0007669"/>
    <property type="project" value="TreeGrafter"/>
</dbReference>
<dbReference type="GO" id="GO:0008270">
    <property type="term" value="F:zinc ion binding"/>
    <property type="evidence" value="ECO:0007669"/>
    <property type="project" value="InterPro"/>
</dbReference>
<dbReference type="GO" id="GO:0006351">
    <property type="term" value="P:DNA-templated transcription"/>
    <property type="evidence" value="ECO:0007669"/>
    <property type="project" value="InterPro"/>
</dbReference>
<keyword evidence="2" id="KW-0805">Transcription regulation</keyword>
<dbReference type="InterPro" id="IPR001138">
    <property type="entry name" value="Zn2Cys6_DnaBD"/>
</dbReference>
<organism evidence="7 8">
    <name type="scientific">Debaryomyces hansenii (strain ATCC 36239 / CBS 767 / BCRC 21394 / JCM 1990 / NBRC 0083 / IGC 2968)</name>
    <name type="common">Yeast</name>
    <name type="synonym">Torulaspora hansenii</name>
    <dbReference type="NCBI Taxonomy" id="284592"/>
    <lineage>
        <taxon>Eukaryota</taxon>
        <taxon>Fungi</taxon>
        <taxon>Dikarya</taxon>
        <taxon>Ascomycota</taxon>
        <taxon>Saccharomycotina</taxon>
        <taxon>Pichiomycetes</taxon>
        <taxon>Debaryomycetaceae</taxon>
        <taxon>Debaryomyces</taxon>
    </lineage>
</organism>
<accession>Q6BJV0</accession>
<evidence type="ECO:0000313" key="7">
    <source>
        <dbReference type="EMBL" id="CAG89951.2"/>
    </source>
</evidence>
<dbReference type="PANTHER" id="PTHR31069">
    <property type="entry name" value="OLEATE-ACTIVATED TRANSCRIPTION FACTOR 1-RELATED"/>
    <property type="match status" value="1"/>
</dbReference>
<dbReference type="EMBL" id="CR382138">
    <property type="protein sequence ID" value="CAG89951.2"/>
    <property type="molecule type" value="Genomic_DNA"/>
</dbReference>
<sequence length="926" mass="107532">MPFERNKKRARQILVCGNCHKKKRKCDRNLPCSSCIKLSIDATCAYSTMSYKKQHLQDDRSYSSEAFRKIPGNIDSRERNIKDDSLHNKIGILNNKIKDLEASITMTTFQNKQAPRGSTTQHDDNHIIQKYHANKSPNTLNNVKRLGDDIRLIGINPVLSSEDSINFLDSLTKDPESDLRVVVTPFGPLRFLVLSRQDPASILIWKYLAWPKRKHFSLESVLNENSQDNGLEDLDGRSRIFYGNKYIKRLEKNHSESDTIEVKKAISSFGLTLGLSFTPVSFHYDSNLLEQIKQILPGKRTLHMLINMFFDTLYPFFPILDESAFRADVSRITGDYNPDNLDGHIENIVLGSKYDLAFLATLLITVRLSYLSLFSNDVVKNEELLNSQDAPSNSRDKRYLMQHPIPIEVITVAERCIKEFELITEPSLALFQSLCMMHIYRGYAPEEDPSNNHQSVISIGTLYQMASVLYLNRDPNYILYFSLRKIDERTRMLKRRLWYFLINADIEDSIIYGSPIYTIESNYDTEKPCLYEYTSNISNVVLEREIVTACDEMHPVVMFSHKILDMIFRVRSDMKISDLADHLSDFEILVEKTLGSASEYLVSDNCSPEFLKIQKFKLYLYCKLMLSYMYYCFFLYFENRNVQLSMFYLKKSWAIVHYELAAISGDILCYCDDYFGSAFALMVTPIIEYLTRMRLLLGQFRVRLKNTRLSIDMHTFNKVSMSNSQIKLYINSLDTLTDIVSEIEMQSVKSISSLSKRYFYAWKSSQSYNYGRSILDDDELYNSDKESKSRADLKFSLDELQQLENLLHCCLDLMKRNSSNLMSRTSARNIHPITDSEEHILNKHQFDKFWFSFDLLKQESVSSRNGISTYDRNRENYPINQRSLSVENSNAAAAFDIDNNILYENNLFGSFAMDDFFFDNPFNIIS</sequence>
<dbReference type="SUPFAM" id="SSF57701">
    <property type="entry name" value="Zn2/Cys6 DNA-binding domain"/>
    <property type="match status" value="1"/>
</dbReference>
<dbReference type="AlphaFoldDB" id="Q6BJV0"/>
<name>Q6BJV0_DEBHA</name>
<evidence type="ECO:0000256" key="2">
    <source>
        <dbReference type="ARBA" id="ARBA00023015"/>
    </source>
</evidence>
<evidence type="ECO:0000259" key="6">
    <source>
        <dbReference type="PROSITE" id="PS50048"/>
    </source>
</evidence>
<dbReference type="CDD" id="cd12148">
    <property type="entry name" value="fungal_TF_MHR"/>
    <property type="match status" value="1"/>
</dbReference>
<dbReference type="Gene3D" id="4.10.240.10">
    <property type="entry name" value="Zn(2)-C6 fungal-type DNA-binding domain"/>
    <property type="match status" value="1"/>
</dbReference>
<keyword evidence="4" id="KW-0804">Transcription</keyword>
<feature type="domain" description="Zn(2)-C6 fungal-type" evidence="6">
    <location>
        <begin position="15"/>
        <end position="46"/>
    </location>
</feature>
<dbReference type="PROSITE" id="PS00463">
    <property type="entry name" value="ZN2_CY6_FUNGAL_1"/>
    <property type="match status" value="1"/>
</dbReference>
<keyword evidence="1" id="KW-0479">Metal-binding</keyword>
<dbReference type="InterPro" id="IPR007219">
    <property type="entry name" value="XnlR_reg_dom"/>
</dbReference>
<dbReference type="OrthoDB" id="4159781at2759"/>
<keyword evidence="8" id="KW-1185">Reference proteome</keyword>
<dbReference type="HOGENOM" id="CLU_005934_0_0_1"/>
<evidence type="ECO:0000256" key="4">
    <source>
        <dbReference type="ARBA" id="ARBA00023163"/>
    </source>
</evidence>
<dbReference type="InterPro" id="IPR036864">
    <property type="entry name" value="Zn2-C6_fun-type_DNA-bd_sf"/>
</dbReference>
<dbReference type="InterPro" id="IPR050675">
    <property type="entry name" value="OAF3"/>
</dbReference>